<dbReference type="PIRSF" id="PIRSF006483">
    <property type="entry name" value="Membrane_protein_YitT"/>
    <property type="match status" value="1"/>
</dbReference>
<dbReference type="InterPro" id="IPR019264">
    <property type="entry name" value="DUF2179"/>
</dbReference>
<keyword evidence="9" id="KW-1185">Reference proteome</keyword>
<evidence type="ECO:0000256" key="4">
    <source>
        <dbReference type="ARBA" id="ARBA00022989"/>
    </source>
</evidence>
<feature type="domain" description="DUF2179" evidence="7">
    <location>
        <begin position="230"/>
        <end position="284"/>
    </location>
</feature>
<proteinExistence type="predicted"/>
<dbReference type="Pfam" id="PF02588">
    <property type="entry name" value="YitT_membrane"/>
    <property type="match status" value="1"/>
</dbReference>
<dbReference type="EMBL" id="JBHTCO010000004">
    <property type="protein sequence ID" value="MFC7392284.1"/>
    <property type="molecule type" value="Genomic_DNA"/>
</dbReference>
<evidence type="ECO:0000256" key="1">
    <source>
        <dbReference type="ARBA" id="ARBA00004651"/>
    </source>
</evidence>
<dbReference type="InterPro" id="IPR051461">
    <property type="entry name" value="UPF0750_membrane"/>
</dbReference>
<dbReference type="Proteomes" id="UP001596505">
    <property type="component" value="Unassembled WGS sequence"/>
</dbReference>
<dbReference type="CDD" id="cd16380">
    <property type="entry name" value="YitT_C"/>
    <property type="match status" value="1"/>
</dbReference>
<evidence type="ECO:0000313" key="9">
    <source>
        <dbReference type="Proteomes" id="UP001596505"/>
    </source>
</evidence>
<evidence type="ECO:0000256" key="5">
    <source>
        <dbReference type="ARBA" id="ARBA00023136"/>
    </source>
</evidence>
<evidence type="ECO:0000256" key="2">
    <source>
        <dbReference type="ARBA" id="ARBA00022475"/>
    </source>
</evidence>
<comment type="caution">
    <text evidence="8">The sequence shown here is derived from an EMBL/GenBank/DDBJ whole genome shotgun (WGS) entry which is preliminary data.</text>
</comment>
<feature type="transmembrane region" description="Helical" evidence="6">
    <location>
        <begin position="16"/>
        <end position="39"/>
    </location>
</feature>
<keyword evidence="2" id="KW-1003">Cell membrane</keyword>
<feature type="transmembrane region" description="Helical" evidence="6">
    <location>
        <begin position="117"/>
        <end position="136"/>
    </location>
</feature>
<feature type="transmembrane region" description="Helical" evidence="6">
    <location>
        <begin position="45"/>
        <end position="64"/>
    </location>
</feature>
<dbReference type="Pfam" id="PF10035">
    <property type="entry name" value="DUF2179"/>
    <property type="match status" value="1"/>
</dbReference>
<evidence type="ECO:0000256" key="3">
    <source>
        <dbReference type="ARBA" id="ARBA00022692"/>
    </source>
</evidence>
<sequence>MTSSIYRKITSLDPKVILFLEYLEILIGATIVGLVFNLFLLPNKIAAGGVSGISTILFGLFHWNPSYVQWAFNIPLFFLGIILLGKEFSIKTLVGTAFLPLVIYLTEDIQPITYNHLLGALFGGIGLGFGLGIVFRGKGSTGGTALIGQIIHKYTRLSLGICMVMIDGSIVVLSAFVFSLEQALYAIISIYLSGKMIDVVQVGLSYNKLALIISEKEEEIRQVIFAEIDRGVTKIAGIGGYTNTARPILMCVLDQSELTKLKQLVNRVDPAAFVIISNSVEVLGEGFNQEEIKTH</sequence>
<comment type="subcellular location">
    <subcellularLocation>
        <location evidence="1">Cell membrane</location>
        <topology evidence="1">Multi-pass membrane protein</topology>
    </subcellularLocation>
</comment>
<keyword evidence="3 6" id="KW-0812">Transmembrane</keyword>
<dbReference type="PANTHER" id="PTHR33545:SF9">
    <property type="entry name" value="UPF0750 MEMBRANE PROTEIN YITE"/>
    <property type="match status" value="1"/>
</dbReference>
<protein>
    <submittedName>
        <fullName evidence="8">YitT family protein</fullName>
    </submittedName>
</protein>
<feature type="transmembrane region" description="Helical" evidence="6">
    <location>
        <begin position="76"/>
        <end position="105"/>
    </location>
</feature>
<name>A0ABW2PSA3_9BACL</name>
<dbReference type="Gene3D" id="3.30.70.120">
    <property type="match status" value="1"/>
</dbReference>
<evidence type="ECO:0000259" key="7">
    <source>
        <dbReference type="Pfam" id="PF10035"/>
    </source>
</evidence>
<reference evidence="9" key="1">
    <citation type="journal article" date="2019" name="Int. J. Syst. Evol. Microbiol.">
        <title>The Global Catalogue of Microorganisms (GCM) 10K type strain sequencing project: providing services to taxonomists for standard genome sequencing and annotation.</title>
        <authorList>
            <consortium name="The Broad Institute Genomics Platform"/>
            <consortium name="The Broad Institute Genome Sequencing Center for Infectious Disease"/>
            <person name="Wu L."/>
            <person name="Ma J."/>
        </authorList>
    </citation>
    <scope>NUCLEOTIDE SEQUENCE [LARGE SCALE GENOMIC DNA]</scope>
    <source>
        <strain evidence="9">CGMCC 1.16305</strain>
    </source>
</reference>
<keyword evidence="4 6" id="KW-1133">Transmembrane helix</keyword>
<dbReference type="PANTHER" id="PTHR33545">
    <property type="entry name" value="UPF0750 MEMBRANE PROTEIN YITT-RELATED"/>
    <property type="match status" value="1"/>
</dbReference>
<keyword evidence="5 6" id="KW-0472">Membrane</keyword>
<evidence type="ECO:0000313" key="8">
    <source>
        <dbReference type="EMBL" id="MFC7392284.1"/>
    </source>
</evidence>
<dbReference type="RefSeq" id="WP_380964242.1">
    <property type="nucleotide sequence ID" value="NZ_JBHTCO010000004.1"/>
</dbReference>
<gene>
    <name evidence="8" type="ORF">ACFQRG_04750</name>
</gene>
<dbReference type="InterPro" id="IPR003740">
    <property type="entry name" value="YitT"/>
</dbReference>
<dbReference type="InterPro" id="IPR015867">
    <property type="entry name" value="N-reg_PII/ATP_PRibTrfase_C"/>
</dbReference>
<accession>A0ABW2PSA3</accession>
<feature type="transmembrane region" description="Helical" evidence="6">
    <location>
        <begin position="157"/>
        <end position="178"/>
    </location>
</feature>
<organism evidence="8 9">
    <name type="scientific">Scopulibacillus cellulosilyticus</name>
    <dbReference type="NCBI Taxonomy" id="2665665"/>
    <lineage>
        <taxon>Bacteria</taxon>
        <taxon>Bacillati</taxon>
        <taxon>Bacillota</taxon>
        <taxon>Bacilli</taxon>
        <taxon>Bacillales</taxon>
        <taxon>Sporolactobacillaceae</taxon>
        <taxon>Scopulibacillus</taxon>
    </lineage>
</organism>
<evidence type="ECO:0000256" key="6">
    <source>
        <dbReference type="SAM" id="Phobius"/>
    </source>
</evidence>